<dbReference type="InterPro" id="IPR013123">
    <property type="entry name" value="SpoU_subst-bd"/>
</dbReference>
<dbReference type="EMBL" id="CP066802">
    <property type="protein sequence ID" value="QQM68064.1"/>
    <property type="molecule type" value="Genomic_DNA"/>
</dbReference>
<evidence type="ECO:0000256" key="3">
    <source>
        <dbReference type="ARBA" id="ARBA00022679"/>
    </source>
</evidence>
<dbReference type="KEGG" id="awe:JG540_04270"/>
<evidence type="ECO:0000313" key="6">
    <source>
        <dbReference type="Proteomes" id="UP000595895"/>
    </source>
</evidence>
<dbReference type="InterPro" id="IPR029026">
    <property type="entry name" value="tRNA_m1G_MTases_N"/>
</dbReference>
<dbReference type="Pfam" id="PF00588">
    <property type="entry name" value="SpoU_methylase"/>
    <property type="match status" value="1"/>
</dbReference>
<keyword evidence="6" id="KW-1185">Reference proteome</keyword>
<dbReference type="InterPro" id="IPR001537">
    <property type="entry name" value="SpoU_MeTrfase"/>
</dbReference>
<evidence type="ECO:0000313" key="5">
    <source>
        <dbReference type="EMBL" id="QQM68064.1"/>
    </source>
</evidence>
<dbReference type="RefSeq" id="WP_200277522.1">
    <property type="nucleotide sequence ID" value="NZ_CP066802.1"/>
</dbReference>
<organism evidence="5 6">
    <name type="scientific">Actinomyces weissii</name>
    <dbReference type="NCBI Taxonomy" id="675090"/>
    <lineage>
        <taxon>Bacteria</taxon>
        <taxon>Bacillati</taxon>
        <taxon>Actinomycetota</taxon>
        <taxon>Actinomycetes</taxon>
        <taxon>Actinomycetales</taxon>
        <taxon>Actinomycetaceae</taxon>
        <taxon>Actinomyces</taxon>
    </lineage>
</organism>
<dbReference type="SMART" id="SM00967">
    <property type="entry name" value="SpoU_sub_bind"/>
    <property type="match status" value="1"/>
</dbReference>
<comment type="similarity">
    <text evidence="1">Belongs to the class IV-like SAM-binding methyltransferase superfamily. RNA methyltransferase TrmH family.</text>
</comment>
<dbReference type="InterPro" id="IPR051259">
    <property type="entry name" value="rRNA_Methyltransferase"/>
</dbReference>
<dbReference type="CDD" id="cd18095">
    <property type="entry name" value="SpoU-like_rRNA-MTase"/>
    <property type="match status" value="1"/>
</dbReference>
<dbReference type="Gene3D" id="3.30.1330.30">
    <property type="match status" value="1"/>
</dbReference>
<reference evidence="5 6" key="1">
    <citation type="submission" date="2020-12" db="EMBL/GenBank/DDBJ databases">
        <authorList>
            <person name="Zhou J."/>
        </authorList>
    </citation>
    <scope>NUCLEOTIDE SEQUENCE [LARGE SCALE GENOMIC DNA]</scope>
    <source>
        <strain evidence="5 6">CCUG 61299</strain>
    </source>
</reference>
<protein>
    <submittedName>
        <fullName evidence="5">RNA methyltransferase</fullName>
    </submittedName>
</protein>
<dbReference type="InterPro" id="IPR029064">
    <property type="entry name" value="Ribosomal_eL30-like_sf"/>
</dbReference>
<evidence type="ECO:0000256" key="1">
    <source>
        <dbReference type="ARBA" id="ARBA00007228"/>
    </source>
</evidence>
<dbReference type="GO" id="GO:0008173">
    <property type="term" value="F:RNA methyltransferase activity"/>
    <property type="evidence" value="ECO:0007669"/>
    <property type="project" value="InterPro"/>
</dbReference>
<dbReference type="AlphaFoldDB" id="A0A7T7MAS9"/>
<feature type="domain" description="RNA 2-O ribose methyltransferase substrate binding" evidence="4">
    <location>
        <begin position="39"/>
        <end position="112"/>
    </location>
</feature>
<dbReference type="GO" id="GO:0006396">
    <property type="term" value="P:RNA processing"/>
    <property type="evidence" value="ECO:0007669"/>
    <property type="project" value="InterPro"/>
</dbReference>
<dbReference type="InterPro" id="IPR053888">
    <property type="entry name" value="MRM3-like_sub_bind"/>
</dbReference>
<dbReference type="SUPFAM" id="SSF75217">
    <property type="entry name" value="alpha/beta knot"/>
    <property type="match status" value="1"/>
</dbReference>
<dbReference type="Gene3D" id="3.40.1280.10">
    <property type="match status" value="1"/>
</dbReference>
<dbReference type="PANTHER" id="PTHR43191:SF2">
    <property type="entry name" value="RRNA METHYLTRANSFERASE 3, MITOCHONDRIAL"/>
    <property type="match status" value="1"/>
</dbReference>
<dbReference type="InterPro" id="IPR029028">
    <property type="entry name" value="Alpha/beta_knot_MTases"/>
</dbReference>
<evidence type="ECO:0000259" key="4">
    <source>
        <dbReference type="SMART" id="SM00967"/>
    </source>
</evidence>
<proteinExistence type="inferred from homology"/>
<dbReference type="SUPFAM" id="SSF55315">
    <property type="entry name" value="L30e-like"/>
    <property type="match status" value="1"/>
</dbReference>
<accession>A0A7T7MAS9</accession>
<dbReference type="Pfam" id="PF22435">
    <property type="entry name" value="MRM3-like_sub_bind"/>
    <property type="match status" value="1"/>
</dbReference>
<gene>
    <name evidence="5" type="ORF">JG540_04270</name>
</gene>
<dbReference type="GO" id="GO:0005737">
    <property type="term" value="C:cytoplasm"/>
    <property type="evidence" value="ECO:0007669"/>
    <property type="project" value="UniProtKB-ARBA"/>
</dbReference>
<keyword evidence="3 5" id="KW-0808">Transferase</keyword>
<sequence>MTLPQPDLEPTLTNPGAERVSRVAALARRQARAKYGRFLVEGPQGVREAVRHASDAVRDLYLTPAAAQRHPEIWQEAGERGLYRHLVSEEVMAVMSTDAQGVLAVADLPRLRGPQALAEALAGARLVAVLTEAQDPGNAGTIIRVADAAGADAVVLVKGSVEATSPKVVRSTAGSLFHLPVVTGVSLEETTAALRAAGLAVLAADGRGSVPLFDAEAMLSGPAAWLLGNEAHGLSGQAVAAADAVVAIPIYGQAESLNVAAAATVCLYASARAQRLGAQN</sequence>
<dbReference type="GO" id="GO:0003723">
    <property type="term" value="F:RNA binding"/>
    <property type="evidence" value="ECO:0007669"/>
    <property type="project" value="InterPro"/>
</dbReference>
<evidence type="ECO:0000256" key="2">
    <source>
        <dbReference type="ARBA" id="ARBA00022603"/>
    </source>
</evidence>
<name>A0A7T7MAS9_9ACTO</name>
<keyword evidence="2 5" id="KW-0489">Methyltransferase</keyword>
<dbReference type="GO" id="GO:0032259">
    <property type="term" value="P:methylation"/>
    <property type="evidence" value="ECO:0007669"/>
    <property type="project" value="UniProtKB-KW"/>
</dbReference>
<dbReference type="PANTHER" id="PTHR43191">
    <property type="entry name" value="RRNA METHYLTRANSFERASE 3"/>
    <property type="match status" value="1"/>
</dbReference>
<dbReference type="Proteomes" id="UP000595895">
    <property type="component" value="Chromosome"/>
</dbReference>